<dbReference type="NCBIfam" id="TIGR03682">
    <property type="entry name" value="arCOG04112"/>
    <property type="match status" value="1"/>
</dbReference>
<gene>
    <name evidence="11" type="primary">dph2</name>
    <name evidence="11" type="ORF">E2N92_09600</name>
</gene>
<dbReference type="GO" id="GO:0046872">
    <property type="term" value="F:metal ion binding"/>
    <property type="evidence" value="ECO:0007669"/>
    <property type="project" value="UniProtKB-KW"/>
</dbReference>
<keyword evidence="12" id="KW-1185">Reference proteome</keyword>
<accession>A0A8G1EH73</accession>
<dbReference type="EMBL" id="CP037968">
    <property type="protein sequence ID" value="QYZ79667.1"/>
    <property type="molecule type" value="Genomic_DNA"/>
</dbReference>
<comment type="similarity">
    <text evidence="10">Belongs to the DPH1/DPH2 family.</text>
</comment>
<dbReference type="OrthoDB" id="314at2157"/>
<dbReference type="InterPro" id="IPR022428">
    <property type="entry name" value="Dph2_arc"/>
</dbReference>
<evidence type="ECO:0000256" key="4">
    <source>
        <dbReference type="ARBA" id="ARBA00022679"/>
    </source>
</evidence>
<dbReference type="PANTHER" id="PTHR10762:SF1">
    <property type="entry name" value="2-(3-AMINO-3-CARBOXYPROPYL)HISTIDINE SYNTHASE SUBUNIT 1"/>
    <property type="match status" value="1"/>
</dbReference>
<dbReference type="InterPro" id="IPR016435">
    <property type="entry name" value="DPH1/DPH2"/>
</dbReference>
<dbReference type="InterPro" id="IPR042263">
    <property type="entry name" value="DPH1/DPH2_1"/>
</dbReference>
<comment type="pathway">
    <text evidence="2 10">Protein modification; peptidyl-diphthamide biosynthesis.</text>
</comment>
<dbReference type="Proteomes" id="UP000826709">
    <property type="component" value="Chromosome"/>
</dbReference>
<comment type="function">
    <text evidence="10">Catalyzes the first step of diphthamide biosynthesis, i.e. the transfer of the 3-amino-3-carboxypropyl group from S-adenosyl-L-methionine (SAM) to the C2 position of the imidazole ring of the target histidine residue in translation elongation factor 2 (EF-2).</text>
</comment>
<dbReference type="InterPro" id="IPR035435">
    <property type="entry name" value="DPH1/DPH2_euk_archaea"/>
</dbReference>
<evidence type="ECO:0000256" key="9">
    <source>
        <dbReference type="ARBA" id="ARBA00048403"/>
    </source>
</evidence>
<sequence>MWMPTESGSLIPAAELADRVRAAGARRIVLQLPDGLKRRAPALVRALGAEGIEVAAVAGDPCYGACDLALDTVALTGADLLVHIGHAPVEEREGVLYEYLSFDFDPAAVAAALPLLNGTEVGLVTTVQHVHLLKEVTEVLATHGIRAEVGPGDGRTPLPGQVLGCSYANARALSAPEILYVGTGVFHAIGVALATGKHVVALDPYSGEVREVSGDADRLLRRRFALIEKARSAECVGIILSTKSGQARPALAARLAALSEKAVVITMREVSAAEMVNFGCGAYVNTACPRLAYDDQVRFPVPLLTPQEFEVLVGVRAWEEYEVDEIV</sequence>
<comment type="catalytic activity">
    <reaction evidence="9 10">
        <text>L-histidyl-[translation elongation factor 2] + S-adenosyl-L-methionine = 2-[(3S)-amino-3-carboxypropyl]-L-histidyl-[translation elongation factor 2] + S-methyl-5'-thioadenosine + H(+)</text>
        <dbReference type="Rhea" id="RHEA:36783"/>
        <dbReference type="Rhea" id="RHEA-COMP:9748"/>
        <dbReference type="Rhea" id="RHEA-COMP:9749"/>
        <dbReference type="ChEBI" id="CHEBI:15378"/>
        <dbReference type="ChEBI" id="CHEBI:17509"/>
        <dbReference type="ChEBI" id="CHEBI:29979"/>
        <dbReference type="ChEBI" id="CHEBI:59789"/>
        <dbReference type="ChEBI" id="CHEBI:73995"/>
        <dbReference type="EC" id="2.5.1.108"/>
    </reaction>
</comment>
<dbReference type="KEGG" id="mfk:E2N92_09600"/>
<evidence type="ECO:0000256" key="10">
    <source>
        <dbReference type="PIRNR" id="PIRNR004967"/>
    </source>
</evidence>
<dbReference type="InterPro" id="IPR042265">
    <property type="entry name" value="DPH1/DPH2_3"/>
</dbReference>
<dbReference type="NCBIfam" id="TIGR00322">
    <property type="entry name" value="diphth2_R"/>
    <property type="match status" value="1"/>
</dbReference>
<proteinExistence type="inferred from homology"/>
<dbReference type="EC" id="2.5.1.108" evidence="3 10"/>
<reference evidence="11" key="2">
    <citation type="submission" date="2019-03" db="EMBL/GenBank/DDBJ databases">
        <authorList>
            <person name="Chen S.-C."/>
            <person name="Wu S.-Y."/>
            <person name="Lai M.-C."/>
        </authorList>
    </citation>
    <scope>NUCLEOTIDE SEQUENCE</scope>
    <source>
        <strain evidence="11">ML15</strain>
    </source>
</reference>
<comment type="cofactor">
    <cofactor evidence="1 10">
        <name>[4Fe-4S] cluster</name>
        <dbReference type="ChEBI" id="CHEBI:49883"/>
    </cofactor>
</comment>
<dbReference type="Pfam" id="PF01866">
    <property type="entry name" value="Diphthamide_syn"/>
    <property type="match status" value="1"/>
</dbReference>
<dbReference type="AlphaFoldDB" id="A0A8G1EH73"/>
<keyword evidence="7 10" id="KW-0408">Iron</keyword>
<keyword evidence="10" id="KW-0004">4Fe-4S</keyword>
<evidence type="ECO:0000256" key="7">
    <source>
        <dbReference type="ARBA" id="ARBA00023004"/>
    </source>
</evidence>
<dbReference type="GO" id="GO:0090560">
    <property type="term" value="F:2-(3-amino-3-carboxypropyl)histidine synthase activity"/>
    <property type="evidence" value="ECO:0007669"/>
    <property type="project" value="UniProtKB-UniRule"/>
</dbReference>
<evidence type="ECO:0000313" key="11">
    <source>
        <dbReference type="EMBL" id="QYZ79667.1"/>
    </source>
</evidence>
<evidence type="ECO:0000256" key="3">
    <source>
        <dbReference type="ARBA" id="ARBA00012221"/>
    </source>
</evidence>
<dbReference type="UniPathway" id="UPA00559"/>
<organism evidence="11 12">
    <name type="scientific">Methanofollis formosanus</name>
    <dbReference type="NCBI Taxonomy" id="299308"/>
    <lineage>
        <taxon>Archaea</taxon>
        <taxon>Methanobacteriati</taxon>
        <taxon>Methanobacteriota</taxon>
        <taxon>Stenosarchaea group</taxon>
        <taxon>Methanomicrobia</taxon>
        <taxon>Methanomicrobiales</taxon>
        <taxon>Methanomicrobiaceae</taxon>
        <taxon>Methanofollis</taxon>
    </lineage>
</organism>
<dbReference type="PIRSF" id="PIRSF004967">
    <property type="entry name" value="DPH1"/>
    <property type="match status" value="1"/>
</dbReference>
<dbReference type="Gene3D" id="3.40.50.11850">
    <property type="entry name" value="Diphthamide synthesis DPH1/DPH2 domain 2"/>
    <property type="match status" value="1"/>
</dbReference>
<dbReference type="InterPro" id="IPR042264">
    <property type="entry name" value="DPH1/DPH2_2"/>
</dbReference>
<keyword evidence="8 10" id="KW-0411">Iron-sulfur</keyword>
<dbReference type="GO" id="GO:0051539">
    <property type="term" value="F:4 iron, 4 sulfur cluster binding"/>
    <property type="evidence" value="ECO:0007669"/>
    <property type="project" value="UniProtKB-UniRule"/>
</dbReference>
<dbReference type="SFLD" id="SFLDS00032">
    <property type="entry name" value="Radical_SAM_3-amino-3-carboxyp"/>
    <property type="match status" value="1"/>
</dbReference>
<evidence type="ECO:0000256" key="1">
    <source>
        <dbReference type="ARBA" id="ARBA00001966"/>
    </source>
</evidence>
<evidence type="ECO:0000313" key="12">
    <source>
        <dbReference type="Proteomes" id="UP000826709"/>
    </source>
</evidence>
<dbReference type="Gene3D" id="3.40.50.11840">
    <property type="entry name" value="Diphthamide synthesis DPH1/DPH2 domain 1"/>
    <property type="match status" value="1"/>
</dbReference>
<dbReference type="GO" id="GO:0017183">
    <property type="term" value="P:protein histidyl modification to diphthamide"/>
    <property type="evidence" value="ECO:0007669"/>
    <property type="project" value="UniProtKB-UniRule"/>
</dbReference>
<evidence type="ECO:0000256" key="6">
    <source>
        <dbReference type="ARBA" id="ARBA00022723"/>
    </source>
</evidence>
<keyword evidence="4 10" id="KW-0808">Transferase</keyword>
<reference evidence="11" key="1">
    <citation type="journal article" date="2005" name="Int. J. Syst. Evol. Microbiol.">
        <title>Methanofollis formosanus sp. nov., isolated from a fish pond.</title>
        <authorList>
            <person name="Wu S.Y."/>
            <person name="Chen S.C."/>
            <person name="Lai M.C."/>
        </authorList>
    </citation>
    <scope>NUCLEOTIDE SEQUENCE</scope>
    <source>
        <strain evidence="11">ML15</strain>
    </source>
</reference>
<evidence type="ECO:0000256" key="5">
    <source>
        <dbReference type="ARBA" id="ARBA00022691"/>
    </source>
</evidence>
<dbReference type="Gene3D" id="3.40.50.11860">
    <property type="entry name" value="Diphthamide synthesis DPH1/DPH2 domain 3"/>
    <property type="match status" value="1"/>
</dbReference>
<keyword evidence="5 10" id="KW-0949">S-adenosyl-L-methionine</keyword>
<keyword evidence="6 10" id="KW-0479">Metal-binding</keyword>
<protein>
    <recommendedName>
        <fullName evidence="3 10">2-(3-amino-3-carboxypropyl)histidine synthase</fullName>
        <ecNumber evidence="3 10">2.5.1.108</ecNumber>
    </recommendedName>
</protein>
<evidence type="ECO:0000256" key="2">
    <source>
        <dbReference type="ARBA" id="ARBA00005156"/>
    </source>
</evidence>
<name>A0A8G1EH73_9EURY</name>
<evidence type="ECO:0000256" key="8">
    <source>
        <dbReference type="ARBA" id="ARBA00023014"/>
    </source>
</evidence>
<dbReference type="PANTHER" id="PTHR10762">
    <property type="entry name" value="DIPHTHAMIDE BIOSYNTHESIS PROTEIN"/>
    <property type="match status" value="1"/>
</dbReference>